<keyword evidence="3" id="KW-1185">Reference proteome</keyword>
<keyword evidence="1" id="KW-0812">Transmembrane</keyword>
<sequence length="47" mass="4954">MKQLINSKEYKSVWDEPGVLPLATIVGAAYLFGLGVSIGSALGKFLA</sequence>
<evidence type="ECO:0000313" key="3">
    <source>
        <dbReference type="Proteomes" id="UP000439994"/>
    </source>
</evidence>
<evidence type="ECO:0000313" key="2">
    <source>
        <dbReference type="EMBL" id="MUH73716.1"/>
    </source>
</evidence>
<accession>A0A6N8FB36</accession>
<keyword evidence="1" id="KW-0472">Membrane</keyword>
<dbReference type="Proteomes" id="UP000439994">
    <property type="component" value="Unassembled WGS sequence"/>
</dbReference>
<dbReference type="RefSeq" id="WP_155697116.1">
    <property type="nucleotide sequence ID" value="NZ_WOCD01000005.1"/>
</dbReference>
<dbReference type="EMBL" id="WOCD01000005">
    <property type="protein sequence ID" value="MUH73716.1"/>
    <property type="molecule type" value="Genomic_DNA"/>
</dbReference>
<comment type="caution">
    <text evidence="2">The sequence shown here is derived from an EMBL/GenBank/DDBJ whole genome shotgun (WGS) entry which is preliminary data.</text>
</comment>
<dbReference type="AlphaFoldDB" id="A0A6N8FB36"/>
<organism evidence="2 3">
    <name type="scientific">Psychrosphaera haliotis</name>
    <dbReference type="NCBI Taxonomy" id="555083"/>
    <lineage>
        <taxon>Bacteria</taxon>
        <taxon>Pseudomonadati</taxon>
        <taxon>Pseudomonadota</taxon>
        <taxon>Gammaproteobacteria</taxon>
        <taxon>Alteromonadales</taxon>
        <taxon>Pseudoalteromonadaceae</taxon>
        <taxon>Psychrosphaera</taxon>
    </lineage>
</organism>
<evidence type="ECO:0000256" key="1">
    <source>
        <dbReference type="SAM" id="Phobius"/>
    </source>
</evidence>
<feature type="transmembrane region" description="Helical" evidence="1">
    <location>
        <begin position="20"/>
        <end position="42"/>
    </location>
</feature>
<gene>
    <name evidence="2" type="ORF">GNP35_15185</name>
</gene>
<proteinExistence type="predicted"/>
<protein>
    <submittedName>
        <fullName evidence="2">Uncharacterized protein</fullName>
    </submittedName>
</protein>
<reference evidence="2 3" key="1">
    <citation type="submission" date="2019-11" db="EMBL/GenBank/DDBJ databases">
        <title>P. haliotis isolates from Z. marina roots.</title>
        <authorList>
            <person name="Cohen M."/>
            <person name="Jospin G."/>
            <person name="Eisen J.A."/>
            <person name="Coil D.A."/>
        </authorList>
    </citation>
    <scope>NUCLEOTIDE SEQUENCE [LARGE SCALE GENOMIC DNA]</scope>
    <source>
        <strain evidence="2 3">UCD-MCMsp1aY</strain>
    </source>
</reference>
<keyword evidence="1" id="KW-1133">Transmembrane helix</keyword>
<name>A0A6N8FB36_9GAMM</name>